<evidence type="ECO:0000313" key="3">
    <source>
        <dbReference type="Proteomes" id="UP001156641"/>
    </source>
</evidence>
<organism evidence="2 3">
    <name type="scientific">Acidocella aquatica</name>
    <dbReference type="NCBI Taxonomy" id="1922313"/>
    <lineage>
        <taxon>Bacteria</taxon>
        <taxon>Pseudomonadati</taxon>
        <taxon>Pseudomonadota</taxon>
        <taxon>Alphaproteobacteria</taxon>
        <taxon>Acetobacterales</taxon>
        <taxon>Acidocellaceae</taxon>
        <taxon>Acidocella</taxon>
    </lineage>
</organism>
<feature type="region of interest" description="Disordered" evidence="1">
    <location>
        <begin position="42"/>
        <end position="101"/>
    </location>
</feature>
<name>A0ABQ6A919_9PROT</name>
<proteinExistence type="predicted"/>
<evidence type="ECO:0000256" key="1">
    <source>
        <dbReference type="SAM" id="MobiDB-lite"/>
    </source>
</evidence>
<accession>A0ABQ6A919</accession>
<evidence type="ECO:0000313" key="2">
    <source>
        <dbReference type="EMBL" id="GLR68980.1"/>
    </source>
</evidence>
<protein>
    <submittedName>
        <fullName evidence="2">Uncharacterized protein</fullName>
    </submittedName>
</protein>
<gene>
    <name evidence="2" type="ORF">GCM10010909_36620</name>
</gene>
<reference evidence="3" key="1">
    <citation type="journal article" date="2019" name="Int. J. Syst. Evol. Microbiol.">
        <title>The Global Catalogue of Microorganisms (GCM) 10K type strain sequencing project: providing services to taxonomists for standard genome sequencing and annotation.</title>
        <authorList>
            <consortium name="The Broad Institute Genomics Platform"/>
            <consortium name="The Broad Institute Genome Sequencing Center for Infectious Disease"/>
            <person name="Wu L."/>
            <person name="Ma J."/>
        </authorList>
    </citation>
    <scope>NUCLEOTIDE SEQUENCE [LARGE SCALE GENOMIC DNA]</scope>
    <source>
        <strain evidence="3">NBRC 112502</strain>
    </source>
</reference>
<comment type="caution">
    <text evidence="2">The sequence shown here is derived from an EMBL/GenBank/DDBJ whole genome shotgun (WGS) entry which is preliminary data.</text>
</comment>
<dbReference type="Proteomes" id="UP001156641">
    <property type="component" value="Unassembled WGS sequence"/>
</dbReference>
<keyword evidence="3" id="KW-1185">Reference proteome</keyword>
<dbReference type="EMBL" id="BSOS01000099">
    <property type="protein sequence ID" value="GLR68980.1"/>
    <property type="molecule type" value="Genomic_DNA"/>
</dbReference>
<sequence>MSSSSKTIVLKDGGYRDRLRRNIIQELRAGVDAKLRDDCRHQQKTADEQKCRKHTQVGNQRGDRRDQPSLRRRVMQRAQQRGDPLLIAPPGTGTFNPTWPPPITISENSVIFPSSYATGQI</sequence>